<dbReference type="PROSITE" id="PS51257">
    <property type="entry name" value="PROKAR_LIPOPROTEIN"/>
    <property type="match status" value="1"/>
</dbReference>
<proteinExistence type="predicted"/>
<dbReference type="InterPro" id="IPR019734">
    <property type="entry name" value="TPR_rpt"/>
</dbReference>
<dbReference type="AlphaFoldDB" id="A0A235BTF2"/>
<reference evidence="2 3" key="1">
    <citation type="submission" date="2017-07" db="EMBL/GenBank/DDBJ databases">
        <title>Recovery of genomes from metagenomes via a dereplication, aggregation, and scoring strategy.</title>
        <authorList>
            <person name="Sieber C.M."/>
            <person name="Probst A.J."/>
            <person name="Sharrar A."/>
            <person name="Thomas B.C."/>
            <person name="Hess M."/>
            <person name="Tringe S.G."/>
            <person name="Banfield J.F."/>
        </authorList>
    </citation>
    <scope>NUCLEOTIDE SEQUENCE [LARGE SCALE GENOMIC DNA]</scope>
    <source>
        <strain evidence="2">JGI_Cruoil_03_44_89</strain>
    </source>
</reference>
<evidence type="ECO:0000313" key="2">
    <source>
        <dbReference type="EMBL" id="OYD15780.1"/>
    </source>
</evidence>
<dbReference type="SUPFAM" id="SSF48452">
    <property type="entry name" value="TPR-like"/>
    <property type="match status" value="1"/>
</dbReference>
<keyword evidence="1" id="KW-0802">TPR repeat</keyword>
<protein>
    <submittedName>
        <fullName evidence="2">Uncharacterized protein</fullName>
    </submittedName>
</protein>
<name>A0A235BTF2_UNCW3</name>
<dbReference type="Pfam" id="PF13174">
    <property type="entry name" value="TPR_6"/>
    <property type="match status" value="2"/>
</dbReference>
<dbReference type="InterPro" id="IPR011990">
    <property type="entry name" value="TPR-like_helical_dom_sf"/>
</dbReference>
<feature type="repeat" description="TPR" evidence="1">
    <location>
        <begin position="171"/>
        <end position="204"/>
    </location>
</feature>
<gene>
    <name evidence="2" type="ORF">CH333_05080</name>
</gene>
<evidence type="ECO:0000256" key="1">
    <source>
        <dbReference type="PROSITE-ProRule" id="PRU00339"/>
    </source>
</evidence>
<dbReference type="EMBL" id="NOZQ01000103">
    <property type="protein sequence ID" value="OYD15780.1"/>
    <property type="molecule type" value="Genomic_DNA"/>
</dbReference>
<accession>A0A235BTF2</accession>
<comment type="caution">
    <text evidence="2">The sequence shown here is derived from an EMBL/GenBank/DDBJ whole genome shotgun (WGS) entry which is preliminary data.</text>
</comment>
<dbReference type="Gene3D" id="1.25.40.10">
    <property type="entry name" value="Tetratricopeptide repeat domain"/>
    <property type="match status" value="1"/>
</dbReference>
<dbReference type="PROSITE" id="PS50005">
    <property type="entry name" value="TPR"/>
    <property type="match status" value="2"/>
</dbReference>
<evidence type="ECO:0000313" key="3">
    <source>
        <dbReference type="Proteomes" id="UP000215215"/>
    </source>
</evidence>
<dbReference type="Proteomes" id="UP000215215">
    <property type="component" value="Unassembled WGS sequence"/>
</dbReference>
<organism evidence="2 3">
    <name type="scientific">candidate division WOR-3 bacterium JGI_Cruoil_03_44_89</name>
    <dbReference type="NCBI Taxonomy" id="1973748"/>
    <lineage>
        <taxon>Bacteria</taxon>
        <taxon>Bacteria division WOR-3</taxon>
    </lineage>
</organism>
<sequence>MRFKLIVLLVIPLLFGCAVRNEARRIREQLNYIEESNRRMEGGISQLDSLSREEIELIIRFRAQQGEALSRIEDDVESTRNAVNELSGISITQKGDTSVPSDVYSIAYSDYLQGNYDLAVSGFLTYIHSVPKLDEVRYLLGECYFEKGDYIKAINSFDIVTRDYPQSKKTPTALYKIGGIYETMGDTVSANQYFERLSRDYPDSPEAALLKEGKQ</sequence>
<feature type="repeat" description="TPR" evidence="1">
    <location>
        <begin position="134"/>
        <end position="167"/>
    </location>
</feature>